<keyword evidence="3" id="KW-1185">Reference proteome</keyword>
<dbReference type="EC" id="5.1.3.2" evidence="2"/>
<evidence type="ECO:0000313" key="3">
    <source>
        <dbReference type="Proteomes" id="UP000029384"/>
    </source>
</evidence>
<dbReference type="Pfam" id="PF01370">
    <property type="entry name" value="Epimerase"/>
    <property type="match status" value="1"/>
</dbReference>
<dbReference type="CDD" id="cd08946">
    <property type="entry name" value="SDR_e"/>
    <property type="match status" value="1"/>
</dbReference>
<sequence length="294" mass="32971">MKKIVITGSESFIGKELISQLKNSDCKIIGFDALSPSNPTYEFHQTDIRSPNISELIPENTDAIIHLAALSRDPDCKNKALECFDVNVMGTLNLMKSSHEKNVKQFIFASSEWVYDKFVNSEEKNEESQINIANHTSEYALSKLVTESNLRQQFQHGFSDVTILRFGIIYGPRKSNWSAVESIFHQVKNQNKVTVGSLNTGRRFVHVSDIAGGIIASLGLKGFNIINLTGNNIMTLKDIIKTSQEILSKTVEVQENNPDQISIRNPSNLKAKKMINWEPKIDLKSGLKSLIPYV</sequence>
<evidence type="ECO:0000259" key="1">
    <source>
        <dbReference type="Pfam" id="PF01370"/>
    </source>
</evidence>
<organism evidence="2 3">
    <name type="scientific">Marine Group I thaumarchaeote SCGC AAA799-B03</name>
    <dbReference type="NCBI Taxonomy" id="1502289"/>
    <lineage>
        <taxon>Archaea</taxon>
        <taxon>Nitrososphaerota</taxon>
        <taxon>Marine Group I</taxon>
    </lineage>
</organism>
<proteinExistence type="predicted"/>
<dbReference type="AlphaFoldDB" id="A0A087S8T9"/>
<dbReference type="InterPro" id="IPR001509">
    <property type="entry name" value="Epimerase_deHydtase"/>
</dbReference>
<dbReference type="Proteomes" id="UP000029384">
    <property type="component" value="Unassembled WGS sequence"/>
</dbReference>
<dbReference type="PANTHER" id="PTHR43245">
    <property type="entry name" value="BIFUNCTIONAL POLYMYXIN RESISTANCE PROTEIN ARNA"/>
    <property type="match status" value="1"/>
</dbReference>
<feature type="domain" description="NAD-dependent epimerase/dehydratase" evidence="1">
    <location>
        <begin position="4"/>
        <end position="218"/>
    </location>
</feature>
<comment type="caution">
    <text evidence="2">The sequence shown here is derived from an EMBL/GenBank/DDBJ whole genome shotgun (WGS) entry which is preliminary data.</text>
</comment>
<dbReference type="PATRIC" id="fig|1502289.3.peg.164"/>
<dbReference type="Gene3D" id="3.40.50.720">
    <property type="entry name" value="NAD(P)-binding Rossmann-like Domain"/>
    <property type="match status" value="1"/>
</dbReference>
<evidence type="ECO:0000313" key="2">
    <source>
        <dbReference type="EMBL" id="KFM22143.1"/>
    </source>
</evidence>
<accession>A0A087S8T9</accession>
<name>A0A087S8T9_9ARCH</name>
<dbReference type="GO" id="GO:0003978">
    <property type="term" value="F:UDP-glucose 4-epimerase activity"/>
    <property type="evidence" value="ECO:0007669"/>
    <property type="project" value="UniProtKB-EC"/>
</dbReference>
<reference evidence="2 3" key="1">
    <citation type="submission" date="2014-06" db="EMBL/GenBank/DDBJ databases">
        <authorList>
            <person name="Ngugi D.K."/>
            <person name="Blom J."/>
            <person name="Alam I."/>
            <person name="Rashid M."/>
            <person name="Baalawi W."/>
            <person name="Zhang G."/>
            <person name="Hikmawan T."/>
            <person name="Guan Y."/>
            <person name="Antunes A."/>
            <person name="Siam R."/>
            <person name="El-Dorry H."/>
            <person name="Bajic V."/>
            <person name="Stingl U."/>
        </authorList>
    </citation>
    <scope>NUCLEOTIDE SEQUENCE [LARGE SCALE GENOMIC DNA]</scope>
    <source>
        <strain evidence="2">SCGC AAA799-B03</strain>
    </source>
</reference>
<gene>
    <name evidence="2" type="ORF">AAA799B03_00165</name>
</gene>
<dbReference type="SUPFAM" id="SSF51735">
    <property type="entry name" value="NAD(P)-binding Rossmann-fold domains"/>
    <property type="match status" value="1"/>
</dbReference>
<dbReference type="EMBL" id="JOTA01000003">
    <property type="protein sequence ID" value="KFM22143.1"/>
    <property type="molecule type" value="Genomic_DNA"/>
</dbReference>
<dbReference type="InterPro" id="IPR050177">
    <property type="entry name" value="Lipid_A_modif_metabolic_enz"/>
</dbReference>
<protein>
    <submittedName>
        <fullName evidence="2">UDP-glucose 4-epimerase protein</fullName>
        <ecNumber evidence="2">5.1.3.2</ecNumber>
    </submittedName>
</protein>
<dbReference type="InterPro" id="IPR036291">
    <property type="entry name" value="NAD(P)-bd_dom_sf"/>
</dbReference>
<keyword evidence="2" id="KW-0413">Isomerase</keyword>